<evidence type="ECO:0000256" key="1">
    <source>
        <dbReference type="SAM" id="MobiDB-lite"/>
    </source>
</evidence>
<protein>
    <submittedName>
        <fullName evidence="2">Uncharacterized protein</fullName>
    </submittedName>
</protein>
<proteinExistence type="predicted"/>
<dbReference type="AlphaFoldDB" id="A0A9P6KTR3"/>
<organism evidence="2 3">
    <name type="scientific">Paraphaeosphaeria minitans</name>
    <dbReference type="NCBI Taxonomy" id="565426"/>
    <lineage>
        <taxon>Eukaryota</taxon>
        <taxon>Fungi</taxon>
        <taxon>Dikarya</taxon>
        <taxon>Ascomycota</taxon>
        <taxon>Pezizomycotina</taxon>
        <taxon>Dothideomycetes</taxon>
        <taxon>Pleosporomycetidae</taxon>
        <taxon>Pleosporales</taxon>
        <taxon>Massarineae</taxon>
        <taxon>Didymosphaeriaceae</taxon>
        <taxon>Paraphaeosphaeria</taxon>
    </lineage>
</organism>
<feature type="compositionally biased region" description="Pro residues" evidence="1">
    <location>
        <begin position="266"/>
        <end position="294"/>
    </location>
</feature>
<accession>A0A9P6KTR3</accession>
<comment type="caution">
    <text evidence="2">The sequence shown here is derived from an EMBL/GenBank/DDBJ whole genome shotgun (WGS) entry which is preliminary data.</text>
</comment>
<feature type="compositionally biased region" description="Basic and acidic residues" evidence="1">
    <location>
        <begin position="324"/>
        <end position="336"/>
    </location>
</feature>
<sequence length="345" mass="38694">MNGQLFLRKSEVSIPSLRRESPAYAPLINLDRLIIFHPDALEHADLSFSSARRTISWERNAYIDAHDVNFLTLLRPLRIKEHGASAAATELMQIPLWPKSIRLECFLAARDVHMLALRWWRQCDLVLDGAAVTKRIVSRVAFEASKGASFRMFAALMLTRFFCKEEVDLVGQAFPQQAILEQSHIGMALAHTSMISIKSNQHRPGPPYKEKQHARTYISDHPPPQRDHHTNKTTRLLLAPDPASHPRMFHRFRPWQRDTPPRHPPRPPPYAHLSHPIPPARLPPGYKPGTPPSPTSVRHTSAPAGRAPDDSRCPSETPIGAPGDEGRTADERREATEDGTGCATG</sequence>
<reference evidence="2" key="1">
    <citation type="journal article" date="2020" name="Mol. Plant Microbe Interact.">
        <title>Genome Sequence of the Biocontrol Agent Coniothyrium minitans strain Conio (IMI 134523).</title>
        <authorList>
            <person name="Patel D."/>
            <person name="Shittu T.A."/>
            <person name="Baroncelli R."/>
            <person name="Muthumeenakshi S."/>
            <person name="Osborne T.H."/>
            <person name="Janganan T.K."/>
            <person name="Sreenivasaprasad S."/>
        </authorList>
    </citation>
    <scope>NUCLEOTIDE SEQUENCE</scope>
    <source>
        <strain evidence="2">Conio</strain>
    </source>
</reference>
<name>A0A9P6KTR3_9PLEO</name>
<gene>
    <name evidence="2" type="ORF">PMIN01_03489</name>
</gene>
<feature type="region of interest" description="Disordered" evidence="1">
    <location>
        <begin position="198"/>
        <end position="345"/>
    </location>
</feature>
<evidence type="ECO:0000313" key="3">
    <source>
        <dbReference type="Proteomes" id="UP000756921"/>
    </source>
</evidence>
<dbReference type="EMBL" id="WJXW01000003">
    <property type="protein sequence ID" value="KAF9738206.1"/>
    <property type="molecule type" value="Genomic_DNA"/>
</dbReference>
<keyword evidence="3" id="KW-1185">Reference proteome</keyword>
<evidence type="ECO:0000313" key="2">
    <source>
        <dbReference type="EMBL" id="KAF9738206.1"/>
    </source>
</evidence>
<dbReference type="Proteomes" id="UP000756921">
    <property type="component" value="Unassembled WGS sequence"/>
</dbReference>